<dbReference type="RefSeq" id="WP_194104271.1">
    <property type="nucleotide sequence ID" value="NZ_JADFFM010000001.1"/>
</dbReference>
<sequence>MKNIKLLVIMATLLMVANCVLLGVLWYRSNYKKRMQPRPQPQGQAFEYLTRELKLTPNQVKKYEVLRNQHMQLTRKTSEEMRLQRDSFFDNLKNPNANPTVVKQLEKRILMNQAKLDSATFFHFRNFRVMLNPKQASRFDSIINTALHMMSHPAGRPGDRPGLNGPTPGEPGNKPMNGPRGSDDRRPGEMRPGDRRMGPPPGGLDSNGRPMGPPPERIGPDGRPMPPPPGRRGPDGRPMGPPPGEGPPPGYD</sequence>
<feature type="compositionally biased region" description="Pro residues" evidence="1">
    <location>
        <begin position="211"/>
        <end position="231"/>
    </location>
</feature>
<accession>A0ABR9XBW1</accession>
<dbReference type="Proteomes" id="UP000632774">
    <property type="component" value="Unassembled WGS sequence"/>
</dbReference>
<reference evidence="3 4" key="1">
    <citation type="submission" date="2020-10" db="EMBL/GenBank/DDBJ databases">
        <title>Mucilaginibacter mali sp. nov., isolated from rhizosphere soil of apple orchard.</title>
        <authorList>
            <person name="Lee J.-S."/>
            <person name="Kim H.S."/>
            <person name="Kim J.-S."/>
        </authorList>
    </citation>
    <scope>NUCLEOTIDE SEQUENCE [LARGE SCALE GENOMIC DNA]</scope>
    <source>
        <strain evidence="3 4">KCTC 23157</strain>
    </source>
</reference>
<keyword evidence="2" id="KW-1133">Transmembrane helix</keyword>
<proteinExistence type="predicted"/>
<keyword evidence="2" id="KW-0812">Transmembrane</keyword>
<dbReference type="EMBL" id="JADFFM010000001">
    <property type="protein sequence ID" value="MBE9664848.1"/>
    <property type="molecule type" value="Genomic_DNA"/>
</dbReference>
<keyword evidence="4" id="KW-1185">Reference proteome</keyword>
<evidence type="ECO:0000256" key="1">
    <source>
        <dbReference type="SAM" id="MobiDB-lite"/>
    </source>
</evidence>
<dbReference type="Gene3D" id="1.20.120.1490">
    <property type="match status" value="1"/>
</dbReference>
<feature type="compositionally biased region" description="Pro residues" evidence="1">
    <location>
        <begin position="239"/>
        <end position="252"/>
    </location>
</feature>
<keyword evidence="2" id="KW-0472">Membrane</keyword>
<feature type="region of interest" description="Disordered" evidence="1">
    <location>
        <begin position="150"/>
        <end position="252"/>
    </location>
</feature>
<protein>
    <submittedName>
        <fullName evidence="3">Periplasmic heavy metal sensor</fullName>
    </submittedName>
</protein>
<feature type="transmembrane region" description="Helical" evidence="2">
    <location>
        <begin position="6"/>
        <end position="27"/>
    </location>
</feature>
<evidence type="ECO:0000313" key="3">
    <source>
        <dbReference type="EMBL" id="MBE9664848.1"/>
    </source>
</evidence>
<evidence type="ECO:0000313" key="4">
    <source>
        <dbReference type="Proteomes" id="UP000632774"/>
    </source>
</evidence>
<evidence type="ECO:0000256" key="2">
    <source>
        <dbReference type="SAM" id="Phobius"/>
    </source>
</evidence>
<feature type="compositionally biased region" description="Basic and acidic residues" evidence="1">
    <location>
        <begin position="181"/>
        <end position="197"/>
    </location>
</feature>
<organism evidence="3 4">
    <name type="scientific">Mucilaginibacter boryungensis</name>
    <dbReference type="NCBI Taxonomy" id="768480"/>
    <lineage>
        <taxon>Bacteria</taxon>
        <taxon>Pseudomonadati</taxon>
        <taxon>Bacteroidota</taxon>
        <taxon>Sphingobacteriia</taxon>
        <taxon>Sphingobacteriales</taxon>
        <taxon>Sphingobacteriaceae</taxon>
        <taxon>Mucilaginibacter</taxon>
    </lineage>
</organism>
<gene>
    <name evidence="3" type="ORF">IRJ18_00650</name>
</gene>
<name>A0ABR9XBW1_9SPHI</name>
<comment type="caution">
    <text evidence="3">The sequence shown here is derived from an EMBL/GenBank/DDBJ whole genome shotgun (WGS) entry which is preliminary data.</text>
</comment>